<dbReference type="InterPro" id="IPR041577">
    <property type="entry name" value="RT_RNaseH_2"/>
</dbReference>
<evidence type="ECO:0000259" key="1">
    <source>
        <dbReference type="Pfam" id="PF17919"/>
    </source>
</evidence>
<dbReference type="PANTHER" id="PTHR33064:SF40">
    <property type="entry name" value="REVERSE TRANSCRIPTASE_RETROTRANSPOSON-DERIVED PROTEIN RNASE H-LIKE DOMAIN-CONTAINING PROTEIN"/>
    <property type="match status" value="1"/>
</dbReference>
<reference evidence="2" key="2">
    <citation type="submission" date="2019-01" db="UniProtKB">
        <authorList>
            <consortium name="EnsemblPlants"/>
        </authorList>
    </citation>
    <scope>IDENTIFICATION</scope>
    <source>
        <strain evidence="2">cv. Heinz 1706</strain>
    </source>
</reference>
<dbReference type="InParanoid" id="A0A3Q7EXD2"/>
<dbReference type="PANTHER" id="PTHR33064">
    <property type="entry name" value="POL PROTEIN"/>
    <property type="match status" value="1"/>
</dbReference>
<organism evidence="2">
    <name type="scientific">Solanum lycopersicum</name>
    <name type="common">Tomato</name>
    <name type="synonym">Lycopersicon esculentum</name>
    <dbReference type="NCBI Taxonomy" id="4081"/>
    <lineage>
        <taxon>Eukaryota</taxon>
        <taxon>Viridiplantae</taxon>
        <taxon>Streptophyta</taxon>
        <taxon>Embryophyta</taxon>
        <taxon>Tracheophyta</taxon>
        <taxon>Spermatophyta</taxon>
        <taxon>Magnoliopsida</taxon>
        <taxon>eudicotyledons</taxon>
        <taxon>Gunneridae</taxon>
        <taxon>Pentapetalae</taxon>
        <taxon>asterids</taxon>
        <taxon>lamiids</taxon>
        <taxon>Solanales</taxon>
        <taxon>Solanaceae</taxon>
        <taxon>Solanoideae</taxon>
        <taxon>Solaneae</taxon>
        <taxon>Solanum</taxon>
        <taxon>Solanum subgen. Lycopersicon</taxon>
    </lineage>
</organism>
<protein>
    <recommendedName>
        <fullName evidence="1">Reverse transcriptase/retrotransposon-derived protein RNase H-like domain-containing protein</fullName>
    </recommendedName>
</protein>
<dbReference type="Gene3D" id="3.30.70.270">
    <property type="match status" value="1"/>
</dbReference>
<accession>A0A3Q7EXD2</accession>
<dbReference type="SUPFAM" id="SSF56672">
    <property type="entry name" value="DNA/RNA polymerases"/>
    <property type="match status" value="1"/>
</dbReference>
<feature type="domain" description="Reverse transcriptase/retrotransposon-derived protein RNase H-like" evidence="1">
    <location>
        <begin position="56"/>
        <end position="97"/>
    </location>
</feature>
<dbReference type="EnsemblPlants" id="Solyc01g057003.1.1">
    <property type="protein sequence ID" value="Solyc01g057003.1.1"/>
    <property type="gene ID" value="Solyc01g057003.1"/>
</dbReference>
<dbReference type="Gramene" id="Solyc01g057003.1.1">
    <property type="protein sequence ID" value="Solyc01g057003.1.1"/>
    <property type="gene ID" value="Solyc01g057003.1"/>
</dbReference>
<dbReference type="Pfam" id="PF17919">
    <property type="entry name" value="RT_RNaseH_2"/>
    <property type="match status" value="1"/>
</dbReference>
<keyword evidence="3" id="KW-1185">Reference proteome</keyword>
<sequence length="105" mass="11379">MDGRDKDPSDPGVGGAHTSDRVVILSWTYKLLSFISGYSNKGAPVTELLKKNNSWCQKAFEGLKVAVTEEPVLTLPDFSKTFKLHTDASNFATGGINSEGGRKVF</sequence>
<evidence type="ECO:0000313" key="3">
    <source>
        <dbReference type="Proteomes" id="UP000004994"/>
    </source>
</evidence>
<name>A0A3Q7EXD2_SOLLC</name>
<reference evidence="2" key="1">
    <citation type="journal article" date="2012" name="Nature">
        <title>The tomato genome sequence provides insights into fleshy fruit evolution.</title>
        <authorList>
            <consortium name="Tomato Genome Consortium"/>
        </authorList>
    </citation>
    <scope>NUCLEOTIDE SEQUENCE [LARGE SCALE GENOMIC DNA]</scope>
    <source>
        <strain evidence="2">cv. Heinz 1706</strain>
    </source>
</reference>
<dbReference type="AlphaFoldDB" id="A0A3Q7EXD2"/>
<dbReference type="InterPro" id="IPR051320">
    <property type="entry name" value="Viral_Replic_Matur_Polypro"/>
</dbReference>
<proteinExistence type="predicted"/>
<dbReference type="InterPro" id="IPR043502">
    <property type="entry name" value="DNA/RNA_pol_sf"/>
</dbReference>
<dbReference type="InterPro" id="IPR043128">
    <property type="entry name" value="Rev_trsase/Diguanyl_cyclase"/>
</dbReference>
<dbReference type="Proteomes" id="UP000004994">
    <property type="component" value="Chromosome 1"/>
</dbReference>
<evidence type="ECO:0000313" key="2">
    <source>
        <dbReference type="EnsemblPlants" id="Solyc01g057003.1.1"/>
    </source>
</evidence>